<reference evidence="2" key="1">
    <citation type="submission" date="2018-11" db="EMBL/GenBank/DDBJ databases">
        <authorList>
            <consortium name="Pathogen Informatics"/>
        </authorList>
    </citation>
    <scope>NUCLEOTIDE SEQUENCE [LARGE SCALE GENOMIC DNA]</scope>
</reference>
<proteinExistence type="predicted"/>
<protein>
    <submittedName>
        <fullName evidence="2">Uncharacterized protein</fullName>
    </submittedName>
</protein>
<dbReference type="AlphaFoldDB" id="A0A3P7XR85"/>
<feature type="region of interest" description="Disordered" evidence="1">
    <location>
        <begin position="42"/>
        <end position="100"/>
    </location>
</feature>
<feature type="compositionally biased region" description="Polar residues" evidence="1">
    <location>
        <begin position="52"/>
        <end position="72"/>
    </location>
</feature>
<name>A0A3P7XR85_HELPZ</name>
<feature type="compositionally biased region" description="Basic and acidic residues" evidence="1">
    <location>
        <begin position="42"/>
        <end position="51"/>
    </location>
</feature>
<accession>A0A3P7XR85</accession>
<organism evidence="2">
    <name type="scientific">Heligmosomoides polygyrus</name>
    <name type="common">Parasitic roundworm</name>
    <dbReference type="NCBI Taxonomy" id="6339"/>
    <lineage>
        <taxon>Eukaryota</taxon>
        <taxon>Metazoa</taxon>
        <taxon>Ecdysozoa</taxon>
        <taxon>Nematoda</taxon>
        <taxon>Chromadorea</taxon>
        <taxon>Rhabditida</taxon>
        <taxon>Rhabditina</taxon>
        <taxon>Rhabditomorpha</taxon>
        <taxon>Strongyloidea</taxon>
        <taxon>Heligmosomidae</taxon>
        <taxon>Heligmosomoides</taxon>
    </lineage>
</organism>
<evidence type="ECO:0000313" key="2">
    <source>
        <dbReference type="EMBL" id="VDO27975.1"/>
    </source>
</evidence>
<dbReference type="EMBL" id="UZAH01004781">
    <property type="protein sequence ID" value="VDO27975.1"/>
    <property type="molecule type" value="Genomic_DNA"/>
</dbReference>
<gene>
    <name evidence="2" type="ORF">HPBE_LOCUS2750</name>
</gene>
<sequence>MKEQGKTVQRKATDKAPILIKYTVTQEAISGLREKFASTKKLEESRFERNNTQHSPSAEQNSELRSIASPNRRQQRDSRLPDALVQKPGSLALLGQYDSR</sequence>
<evidence type="ECO:0000256" key="1">
    <source>
        <dbReference type="SAM" id="MobiDB-lite"/>
    </source>
</evidence>